<gene>
    <name evidence="3" type="ORF">CSUI_002579</name>
</gene>
<organism evidence="3 4">
    <name type="scientific">Cystoisospora suis</name>
    <dbReference type="NCBI Taxonomy" id="483139"/>
    <lineage>
        <taxon>Eukaryota</taxon>
        <taxon>Sar</taxon>
        <taxon>Alveolata</taxon>
        <taxon>Apicomplexa</taxon>
        <taxon>Conoidasida</taxon>
        <taxon>Coccidia</taxon>
        <taxon>Eucoccidiorida</taxon>
        <taxon>Eimeriorina</taxon>
        <taxon>Sarcocystidae</taxon>
        <taxon>Cystoisospora</taxon>
    </lineage>
</organism>
<dbReference type="EMBL" id="MIGC01001077">
    <property type="protein sequence ID" value="PHJ23564.1"/>
    <property type="molecule type" value="Genomic_DNA"/>
</dbReference>
<protein>
    <submittedName>
        <fullName evidence="3">Uncharacterized protein</fullName>
    </submittedName>
</protein>
<sequence length="451" mass="47176">MQYANTAVLLWLAVLLTRCCCTAGVPFAGSEPPAAEPIVNTADQCAAGGRGEACPGASVITQDSVAEISAEDMSTTDASSDASGLTTEETTPDMVSAEPSDETTASVIPTAPSDPATTNTVPGVAEPEPEQVAAQKLEGEETSLPTASESESPAAPPVSQFPGGADGSAVRGQDGAVELRSTSAAGPQAEEPEEKETEDETAGAESVTTEPAKGGEGPVSSTTPLPVALQTNQASLSNGLESTTSEVRKTLTPATEDSSSRFAQAEAQHYISSEVPQAYYSPTSMGTALTDTVFRGYEPEFVAQQEFVAAPRFDMEVAYEETFPSNSFRMPSMSPITTSRFSPSFRPHHQSPYMPIQHERDGWSFSSDFFPADASLPSSSLSSPAAMAPFTQVHSPHTIDEPLHRSVYAGIVQAPRDLMDFGTPAGAFDIGADVYGFESAYSAPFDSNILV</sequence>
<feature type="compositionally biased region" description="Acidic residues" evidence="1">
    <location>
        <begin position="190"/>
        <end position="202"/>
    </location>
</feature>
<dbReference type="VEuPathDB" id="ToxoDB:CSUI_002579"/>
<evidence type="ECO:0000313" key="3">
    <source>
        <dbReference type="EMBL" id="PHJ23564.1"/>
    </source>
</evidence>
<feature type="signal peptide" evidence="2">
    <location>
        <begin position="1"/>
        <end position="24"/>
    </location>
</feature>
<dbReference type="RefSeq" id="XP_067925239.1">
    <property type="nucleotide sequence ID" value="XM_068062779.1"/>
</dbReference>
<name>A0A2C6L8G8_9APIC</name>
<feature type="compositionally biased region" description="Low complexity" evidence="1">
    <location>
        <begin position="71"/>
        <end position="87"/>
    </location>
</feature>
<feature type="compositionally biased region" description="Low complexity" evidence="1">
    <location>
        <begin position="142"/>
        <end position="153"/>
    </location>
</feature>
<feature type="region of interest" description="Disordered" evidence="1">
    <location>
        <begin position="69"/>
        <end position="225"/>
    </location>
</feature>
<evidence type="ECO:0000256" key="2">
    <source>
        <dbReference type="SAM" id="SignalP"/>
    </source>
</evidence>
<keyword evidence="2" id="KW-0732">Signal</keyword>
<dbReference type="AlphaFoldDB" id="A0A2C6L8G8"/>
<proteinExistence type="predicted"/>
<keyword evidence="4" id="KW-1185">Reference proteome</keyword>
<dbReference type="Proteomes" id="UP000221165">
    <property type="component" value="Unassembled WGS sequence"/>
</dbReference>
<comment type="caution">
    <text evidence="3">The sequence shown here is derived from an EMBL/GenBank/DDBJ whole genome shotgun (WGS) entry which is preliminary data.</text>
</comment>
<reference evidence="3 4" key="1">
    <citation type="journal article" date="2017" name="Int. J. Parasitol.">
        <title>The genome of the protozoan parasite Cystoisospora suis and a reverse vaccinology approach to identify vaccine candidates.</title>
        <authorList>
            <person name="Palmieri N."/>
            <person name="Shrestha A."/>
            <person name="Ruttkowski B."/>
            <person name="Beck T."/>
            <person name="Vogl C."/>
            <person name="Tomley F."/>
            <person name="Blake D.P."/>
            <person name="Joachim A."/>
        </authorList>
    </citation>
    <scope>NUCLEOTIDE SEQUENCE [LARGE SCALE GENOMIC DNA]</scope>
    <source>
        <strain evidence="3 4">Wien I</strain>
    </source>
</reference>
<evidence type="ECO:0000313" key="4">
    <source>
        <dbReference type="Proteomes" id="UP000221165"/>
    </source>
</evidence>
<accession>A0A2C6L8G8</accession>
<dbReference type="GeneID" id="94425990"/>
<evidence type="ECO:0000256" key="1">
    <source>
        <dbReference type="SAM" id="MobiDB-lite"/>
    </source>
</evidence>
<feature type="chain" id="PRO_5011999406" evidence="2">
    <location>
        <begin position="25"/>
        <end position="451"/>
    </location>
</feature>